<protein>
    <submittedName>
        <fullName evidence="1">Uncharacterized protein</fullName>
    </submittedName>
</protein>
<reference evidence="1 2" key="1">
    <citation type="submission" date="2024-08" db="EMBL/GenBank/DDBJ databases">
        <title>Insights into the chromosomal genome structure of Flemingia macrophylla.</title>
        <authorList>
            <person name="Ding Y."/>
            <person name="Zhao Y."/>
            <person name="Bi W."/>
            <person name="Wu M."/>
            <person name="Zhao G."/>
            <person name="Gong Y."/>
            <person name="Li W."/>
            <person name="Zhang P."/>
        </authorList>
    </citation>
    <scope>NUCLEOTIDE SEQUENCE [LARGE SCALE GENOMIC DNA]</scope>
    <source>
        <strain evidence="1">DYQJB</strain>
        <tissue evidence="1">Leaf</tissue>
    </source>
</reference>
<gene>
    <name evidence="1" type="ORF">Fmac_031864</name>
</gene>
<evidence type="ECO:0000313" key="1">
    <source>
        <dbReference type="EMBL" id="KAL2317988.1"/>
    </source>
</evidence>
<sequence>MHSLRFIAPVGVTVAVPNNARPCNSIRVKASMVDSSSDFVRRMELAWLISEFSVFLLGYSVLPLMCCNQGQLRVHLATLKGILNVNGVGVLVSSLSVTTCFVKFHPETLIVLFAKERDQGVVQIVKEQACVQGG</sequence>
<comment type="caution">
    <text evidence="1">The sequence shown here is derived from an EMBL/GenBank/DDBJ whole genome shotgun (WGS) entry which is preliminary data.</text>
</comment>
<organism evidence="1 2">
    <name type="scientific">Flemingia macrophylla</name>
    <dbReference type="NCBI Taxonomy" id="520843"/>
    <lineage>
        <taxon>Eukaryota</taxon>
        <taxon>Viridiplantae</taxon>
        <taxon>Streptophyta</taxon>
        <taxon>Embryophyta</taxon>
        <taxon>Tracheophyta</taxon>
        <taxon>Spermatophyta</taxon>
        <taxon>Magnoliopsida</taxon>
        <taxon>eudicotyledons</taxon>
        <taxon>Gunneridae</taxon>
        <taxon>Pentapetalae</taxon>
        <taxon>rosids</taxon>
        <taxon>fabids</taxon>
        <taxon>Fabales</taxon>
        <taxon>Fabaceae</taxon>
        <taxon>Papilionoideae</taxon>
        <taxon>50 kb inversion clade</taxon>
        <taxon>NPAAA clade</taxon>
        <taxon>indigoferoid/millettioid clade</taxon>
        <taxon>Phaseoleae</taxon>
        <taxon>Flemingia</taxon>
    </lineage>
</organism>
<dbReference type="AlphaFoldDB" id="A0ABD1L3P6"/>
<accession>A0ABD1L3P6</accession>
<evidence type="ECO:0000313" key="2">
    <source>
        <dbReference type="Proteomes" id="UP001603857"/>
    </source>
</evidence>
<dbReference type="EMBL" id="JBGMDY010000011">
    <property type="protein sequence ID" value="KAL2317988.1"/>
    <property type="molecule type" value="Genomic_DNA"/>
</dbReference>
<proteinExistence type="predicted"/>
<keyword evidence="2" id="KW-1185">Reference proteome</keyword>
<name>A0ABD1L3P6_9FABA</name>
<dbReference type="Proteomes" id="UP001603857">
    <property type="component" value="Unassembled WGS sequence"/>
</dbReference>